<dbReference type="EMBL" id="LNIX01000023">
    <property type="protein sequence ID" value="OXA43155.1"/>
    <property type="molecule type" value="Genomic_DNA"/>
</dbReference>
<organism evidence="4 5">
    <name type="scientific">Folsomia candida</name>
    <name type="common">Springtail</name>
    <dbReference type="NCBI Taxonomy" id="158441"/>
    <lineage>
        <taxon>Eukaryota</taxon>
        <taxon>Metazoa</taxon>
        <taxon>Ecdysozoa</taxon>
        <taxon>Arthropoda</taxon>
        <taxon>Hexapoda</taxon>
        <taxon>Collembola</taxon>
        <taxon>Entomobryomorpha</taxon>
        <taxon>Isotomoidea</taxon>
        <taxon>Isotomidae</taxon>
        <taxon>Proisotominae</taxon>
        <taxon>Folsomia</taxon>
    </lineage>
</organism>
<keyword evidence="3" id="KW-0472">Membrane</keyword>
<dbReference type="Proteomes" id="UP000198287">
    <property type="component" value="Unassembled WGS sequence"/>
</dbReference>
<accession>A0A226DC87</accession>
<keyword evidence="3" id="KW-0812">Transmembrane</keyword>
<keyword evidence="3" id="KW-1133">Transmembrane helix</keyword>
<sequence length="346" mass="37681">MDFLVQALNLFASPVTNTTIATEGTETTAPLTSDSPWPWFVTWSLETLGISFLVGIVLYGLYWFIKKGSSKIFAQIPRGQKDVVARKKLDKVRISDQLTNNIEECKAHASRDLADKFNILKGNLNRIDKECNFSQIQLTEFIAGLQEQIDDLHASVSPTPDPVLSSILGPQYPISAPASDSVKNYVDKKMDSITTGIDHHRRSTAARMDDTCDKMRAEIKTLRGEIEAIKKQSMYPPPQTFTPLSSPSTTPTTPIIISSVTVPPSSTNTPLTAPTIPSTATDIDKRPSKSSPTPIKNGHKSNNGGDKAEGQSSSSKSHPTAKNDNKSGNFSRRTFTCANCPGSTSH</sequence>
<keyword evidence="1" id="KW-0175">Coiled coil</keyword>
<evidence type="ECO:0000313" key="5">
    <source>
        <dbReference type="Proteomes" id="UP000198287"/>
    </source>
</evidence>
<protein>
    <submittedName>
        <fullName evidence="4">Polyprotein</fullName>
    </submittedName>
</protein>
<dbReference type="AlphaFoldDB" id="A0A226DC87"/>
<gene>
    <name evidence="4" type="ORF">Fcan01_21933</name>
</gene>
<evidence type="ECO:0000256" key="1">
    <source>
        <dbReference type="SAM" id="Coils"/>
    </source>
</evidence>
<keyword evidence="5" id="KW-1185">Reference proteome</keyword>
<reference evidence="4 5" key="1">
    <citation type="submission" date="2015-12" db="EMBL/GenBank/DDBJ databases">
        <title>The genome of Folsomia candida.</title>
        <authorList>
            <person name="Faddeeva A."/>
            <person name="Derks M.F."/>
            <person name="Anvar Y."/>
            <person name="Smit S."/>
            <person name="Van Straalen N."/>
            <person name="Roelofs D."/>
        </authorList>
    </citation>
    <scope>NUCLEOTIDE SEQUENCE [LARGE SCALE GENOMIC DNA]</scope>
    <source>
        <strain evidence="4 5">VU population</strain>
        <tissue evidence="4">Whole body</tissue>
    </source>
</reference>
<feature type="transmembrane region" description="Helical" evidence="3">
    <location>
        <begin position="40"/>
        <end position="65"/>
    </location>
</feature>
<evidence type="ECO:0000256" key="3">
    <source>
        <dbReference type="SAM" id="Phobius"/>
    </source>
</evidence>
<feature type="compositionally biased region" description="Low complexity" evidence="2">
    <location>
        <begin position="259"/>
        <end position="272"/>
    </location>
</feature>
<feature type="coiled-coil region" evidence="1">
    <location>
        <begin position="205"/>
        <end position="232"/>
    </location>
</feature>
<proteinExistence type="predicted"/>
<feature type="non-terminal residue" evidence="4">
    <location>
        <position position="346"/>
    </location>
</feature>
<evidence type="ECO:0000256" key="2">
    <source>
        <dbReference type="SAM" id="MobiDB-lite"/>
    </source>
</evidence>
<evidence type="ECO:0000313" key="4">
    <source>
        <dbReference type="EMBL" id="OXA43155.1"/>
    </source>
</evidence>
<name>A0A226DC87_FOLCA</name>
<feature type="compositionally biased region" description="Polar residues" evidence="2">
    <location>
        <begin position="289"/>
        <end position="346"/>
    </location>
</feature>
<comment type="caution">
    <text evidence="4">The sequence shown here is derived from an EMBL/GenBank/DDBJ whole genome shotgun (WGS) entry which is preliminary data.</text>
</comment>
<feature type="region of interest" description="Disordered" evidence="2">
    <location>
        <begin position="259"/>
        <end position="346"/>
    </location>
</feature>